<organism evidence="2 3">
    <name type="scientific">Toxoplasma gondii (strain ATCC 50853 / GT1)</name>
    <dbReference type="NCBI Taxonomy" id="507601"/>
    <lineage>
        <taxon>Eukaryota</taxon>
        <taxon>Sar</taxon>
        <taxon>Alveolata</taxon>
        <taxon>Apicomplexa</taxon>
        <taxon>Conoidasida</taxon>
        <taxon>Coccidia</taxon>
        <taxon>Eucoccidiorida</taxon>
        <taxon>Eimeriorina</taxon>
        <taxon>Sarcocystidae</taxon>
        <taxon>Toxoplasma</taxon>
    </lineage>
</organism>
<feature type="region of interest" description="Disordered" evidence="1">
    <location>
        <begin position="20"/>
        <end position="67"/>
    </location>
</feature>
<comment type="caution">
    <text evidence="2">The sequence shown here is derived from an EMBL/GenBank/DDBJ whole genome shotgun (WGS) entry which is preliminary data.</text>
</comment>
<feature type="region of interest" description="Disordered" evidence="1">
    <location>
        <begin position="102"/>
        <end position="307"/>
    </location>
</feature>
<feature type="compositionally biased region" description="Low complexity" evidence="1">
    <location>
        <begin position="210"/>
        <end position="222"/>
    </location>
</feature>
<dbReference type="AlphaFoldDB" id="S7V0U9"/>
<proteinExistence type="predicted"/>
<evidence type="ECO:0000313" key="3">
    <source>
        <dbReference type="Proteomes" id="UP000005641"/>
    </source>
</evidence>
<reference evidence="2 3" key="2">
    <citation type="submission" date="2013-05" db="EMBL/GenBank/DDBJ databases">
        <authorList>
            <person name="Sibley D."/>
            <person name="Venepally P."/>
            <person name="Karamycheva S."/>
            <person name="Hadjithomas M."/>
            <person name="Khan A."/>
            <person name="Brunk B."/>
            <person name="Roos D."/>
            <person name="Caler E."/>
            <person name="Lorenzi H."/>
        </authorList>
    </citation>
    <scope>NUCLEOTIDE SEQUENCE [LARGE SCALE GENOMIC DNA]</scope>
    <source>
        <strain evidence="2 3">GT1</strain>
    </source>
</reference>
<dbReference type="EMBL" id="AAQM03000052">
    <property type="protein sequence ID" value="EPR63467.1"/>
    <property type="molecule type" value="Genomic_DNA"/>
</dbReference>
<dbReference type="Proteomes" id="UP000005641">
    <property type="component" value="Unassembled WGS sequence"/>
</dbReference>
<gene>
    <name evidence="2" type="ORF">TGGT1_249425</name>
</gene>
<feature type="compositionally biased region" description="Low complexity" evidence="1">
    <location>
        <begin position="102"/>
        <end position="130"/>
    </location>
</feature>
<accession>S7V0U9</accession>
<feature type="compositionally biased region" description="Basic residues" evidence="1">
    <location>
        <begin position="275"/>
        <end position="285"/>
    </location>
</feature>
<protein>
    <submittedName>
        <fullName evidence="2">Uncharacterized protein</fullName>
    </submittedName>
</protein>
<evidence type="ECO:0000313" key="2">
    <source>
        <dbReference type="EMBL" id="EPR63467.1"/>
    </source>
</evidence>
<name>S7V0U9_TOXGG</name>
<dbReference type="OrthoDB" id="10435114at2759"/>
<evidence type="ECO:0000256" key="1">
    <source>
        <dbReference type="SAM" id="MobiDB-lite"/>
    </source>
</evidence>
<feature type="compositionally biased region" description="Basic and acidic residues" evidence="1">
    <location>
        <begin position="294"/>
        <end position="307"/>
    </location>
</feature>
<dbReference type="VEuPathDB" id="ToxoDB:TGGT1_249425"/>
<sequence length="347" mass="37055">MTTTGFAFEAAVLPTDVMERISSTAEPHPPKANIQTETPKPMRYPPSSKAKTHFEGSNDLGSRLEGTCAERRATPLKANASRAKLWAAGGISRATVETVVSGVGARSRSSVGAASWTSASSALSRASIGSKTRDSSVEPLPGDRVVGAPPCGRSRNSRPLAQQARGPKASGETPAVFQRLWEGTMGRQRARSREAPAVSGAARLIVPRHSLGSSTGSNNSSSAQRRSISEKDTKSTASTPPQAPVPPPRARRCLGNRGRVSRCPPQTNATPEQQRRRHVQKRKLTVSKSPSSHPPDKVGRAQCRDGPPRLRRACTAKTFKVSRLQCVSLCVIHTCAKDGTIMRFKDA</sequence>
<reference evidence="2 3" key="1">
    <citation type="submission" date="2006-05" db="EMBL/GenBank/DDBJ databases">
        <authorList>
            <person name="Paulsen I."/>
        </authorList>
    </citation>
    <scope>NUCLEOTIDE SEQUENCE [LARGE SCALE GENOMIC DNA]</scope>
    <source>
        <strain evidence="2 3">GT1</strain>
    </source>
</reference>